<dbReference type="AlphaFoldDB" id="A0A482WZ66"/>
<accession>A0A482WZ66</accession>
<protein>
    <submittedName>
        <fullName evidence="1">Uncharacterized protein</fullName>
    </submittedName>
</protein>
<evidence type="ECO:0000313" key="2">
    <source>
        <dbReference type="Proteomes" id="UP000291343"/>
    </source>
</evidence>
<gene>
    <name evidence="1" type="ORF">LSTR_LSTR013407</name>
</gene>
<evidence type="ECO:0000313" key="1">
    <source>
        <dbReference type="EMBL" id="RZF38632.1"/>
    </source>
</evidence>
<dbReference type="EMBL" id="QKKF02022032">
    <property type="protein sequence ID" value="RZF38632.1"/>
    <property type="molecule type" value="Genomic_DNA"/>
</dbReference>
<reference evidence="1 2" key="1">
    <citation type="journal article" date="2017" name="Gigascience">
        <title>Genome sequence of the small brown planthopper, Laodelphax striatellus.</title>
        <authorList>
            <person name="Zhu J."/>
            <person name="Jiang F."/>
            <person name="Wang X."/>
            <person name="Yang P."/>
            <person name="Bao Y."/>
            <person name="Zhao W."/>
            <person name="Wang W."/>
            <person name="Lu H."/>
            <person name="Wang Q."/>
            <person name="Cui N."/>
            <person name="Li J."/>
            <person name="Chen X."/>
            <person name="Luo L."/>
            <person name="Yu J."/>
            <person name="Kang L."/>
            <person name="Cui F."/>
        </authorList>
    </citation>
    <scope>NUCLEOTIDE SEQUENCE [LARGE SCALE GENOMIC DNA]</scope>
    <source>
        <strain evidence="1">Lst14</strain>
    </source>
</reference>
<dbReference type="Proteomes" id="UP000291343">
    <property type="component" value="Unassembled WGS sequence"/>
</dbReference>
<organism evidence="1 2">
    <name type="scientific">Laodelphax striatellus</name>
    <name type="common">Small brown planthopper</name>
    <name type="synonym">Delphax striatella</name>
    <dbReference type="NCBI Taxonomy" id="195883"/>
    <lineage>
        <taxon>Eukaryota</taxon>
        <taxon>Metazoa</taxon>
        <taxon>Ecdysozoa</taxon>
        <taxon>Arthropoda</taxon>
        <taxon>Hexapoda</taxon>
        <taxon>Insecta</taxon>
        <taxon>Pterygota</taxon>
        <taxon>Neoptera</taxon>
        <taxon>Paraneoptera</taxon>
        <taxon>Hemiptera</taxon>
        <taxon>Auchenorrhyncha</taxon>
        <taxon>Fulgoroidea</taxon>
        <taxon>Delphacidae</taxon>
        <taxon>Criomorphinae</taxon>
        <taxon>Laodelphax</taxon>
    </lineage>
</organism>
<sequence length="130" mass="14072">MKGKLVEEMVMGVKNEMATSVGELAVALAAFKKEKAESCKKERAACLQSVKELVAKECRSQLQELTKRVALCTKSVDEVVKKVEGCMTAAKCGWKLVLGSEEQVTKLKDNVAVREAGLRVSEPKGGRSKG</sequence>
<keyword evidence="2" id="KW-1185">Reference proteome</keyword>
<name>A0A482WZ66_LAOST</name>
<dbReference type="InParanoid" id="A0A482WZ66"/>
<proteinExistence type="predicted"/>
<comment type="caution">
    <text evidence="1">The sequence shown here is derived from an EMBL/GenBank/DDBJ whole genome shotgun (WGS) entry which is preliminary data.</text>
</comment>